<proteinExistence type="predicted"/>
<name>A0A4Q9KKU5_PROTD</name>
<feature type="compositionally biased region" description="Basic and acidic residues" evidence="1">
    <location>
        <begin position="90"/>
        <end position="123"/>
    </location>
</feature>
<feature type="region of interest" description="Disordered" evidence="1">
    <location>
        <begin position="77"/>
        <end position="123"/>
    </location>
</feature>
<keyword evidence="3" id="KW-1185">Reference proteome</keyword>
<accession>A0A4Q9KKU5</accession>
<organism evidence="2 3">
    <name type="scientific">Propioniciclava tarda</name>
    <dbReference type="NCBI Taxonomy" id="433330"/>
    <lineage>
        <taxon>Bacteria</taxon>
        <taxon>Bacillati</taxon>
        <taxon>Actinomycetota</taxon>
        <taxon>Actinomycetes</taxon>
        <taxon>Propionibacteriales</taxon>
        <taxon>Propionibacteriaceae</taxon>
        <taxon>Propioniciclava</taxon>
    </lineage>
</organism>
<dbReference type="Proteomes" id="UP000291933">
    <property type="component" value="Unassembled WGS sequence"/>
</dbReference>
<dbReference type="AlphaFoldDB" id="A0A4Q9KKU5"/>
<dbReference type="EMBL" id="SDMR01000008">
    <property type="protein sequence ID" value="TBT94974.1"/>
    <property type="molecule type" value="Genomic_DNA"/>
</dbReference>
<evidence type="ECO:0000313" key="3">
    <source>
        <dbReference type="Proteomes" id="UP000291933"/>
    </source>
</evidence>
<comment type="caution">
    <text evidence="2">The sequence shown here is derived from an EMBL/GenBank/DDBJ whole genome shotgun (WGS) entry which is preliminary data.</text>
</comment>
<evidence type="ECO:0000256" key="1">
    <source>
        <dbReference type="SAM" id="MobiDB-lite"/>
    </source>
</evidence>
<feature type="compositionally biased region" description="Polar residues" evidence="1">
    <location>
        <begin position="77"/>
        <end position="86"/>
    </location>
</feature>
<gene>
    <name evidence="2" type="ORF">ET996_08165</name>
</gene>
<sequence length="123" mass="13527">MVAKIPSKLQEAQLRLAQCQDTIVQCDRLIGRPFPQAVELAAAQDRFQQISGLLQAMDGQAELQDPSAEQAIARARTLTQQANATGTGADARDKLRRMADELRAQGEPPEADREPPTRHDPTR</sequence>
<evidence type="ECO:0000313" key="2">
    <source>
        <dbReference type="EMBL" id="TBT94974.1"/>
    </source>
</evidence>
<dbReference type="RefSeq" id="WP_131172063.1">
    <property type="nucleotide sequence ID" value="NZ_FXTL01000007.1"/>
</dbReference>
<protein>
    <submittedName>
        <fullName evidence="2">Uncharacterized protein</fullName>
    </submittedName>
</protein>
<reference evidence="2 3" key="1">
    <citation type="submission" date="2019-01" db="EMBL/GenBank/DDBJ databases">
        <title>Lactibacter flavus gen. nov., sp. nov., a novel bacterium of the family Propionibacteriaceae isolated from raw milk and dairy products.</title>
        <authorList>
            <person name="Huptas C."/>
            <person name="Wenning M."/>
            <person name="Breitenwieser F."/>
            <person name="Doll E."/>
            <person name="Von Neubeck M."/>
            <person name="Busse H.-J."/>
            <person name="Scherer S."/>
        </authorList>
    </citation>
    <scope>NUCLEOTIDE SEQUENCE [LARGE SCALE GENOMIC DNA]</scope>
    <source>
        <strain evidence="3">DSM 22130 / JCM 15804 / WR061</strain>
    </source>
</reference>